<proteinExistence type="predicted"/>
<dbReference type="Proteomes" id="UP000521943">
    <property type="component" value="Unassembled WGS sequence"/>
</dbReference>
<comment type="caution">
    <text evidence="2">The sequence shown here is derived from an EMBL/GenBank/DDBJ whole genome shotgun (WGS) entry which is preliminary data.</text>
</comment>
<dbReference type="AlphaFoldDB" id="A0A8H6LYS4"/>
<evidence type="ECO:0000313" key="2">
    <source>
        <dbReference type="EMBL" id="KAF6749058.1"/>
    </source>
</evidence>
<dbReference type="EMBL" id="JACGCI010000066">
    <property type="protein sequence ID" value="KAF6749058.1"/>
    <property type="molecule type" value="Genomic_DNA"/>
</dbReference>
<reference evidence="2 3" key="1">
    <citation type="submission" date="2020-07" db="EMBL/GenBank/DDBJ databases">
        <title>Comparative genomics of pyrophilous fungi reveals a link between fire events and developmental genes.</title>
        <authorList>
            <consortium name="DOE Joint Genome Institute"/>
            <person name="Steindorff A.S."/>
            <person name="Carver A."/>
            <person name="Calhoun S."/>
            <person name="Stillman K."/>
            <person name="Liu H."/>
            <person name="Lipzen A."/>
            <person name="Pangilinan J."/>
            <person name="Labutti K."/>
            <person name="Bruns T.D."/>
            <person name="Grigoriev I.V."/>
        </authorList>
    </citation>
    <scope>NUCLEOTIDE SEQUENCE [LARGE SCALE GENOMIC DNA]</scope>
    <source>
        <strain evidence="2 3">CBS 144469</strain>
    </source>
</reference>
<evidence type="ECO:0008006" key="4">
    <source>
        <dbReference type="Google" id="ProtNLM"/>
    </source>
</evidence>
<gene>
    <name evidence="2" type="ORF">DFP72DRAFT_1173808</name>
</gene>
<accession>A0A8H6LYS4</accession>
<feature type="signal peptide" evidence="1">
    <location>
        <begin position="1"/>
        <end position="19"/>
    </location>
</feature>
<protein>
    <recommendedName>
        <fullName evidence="4">C2H2-type domain-containing protein</fullName>
    </recommendedName>
</protein>
<sequence length="103" mass="11425">MRLSLITALAISLASFVHAQYKYDSELYERDLDFAFEARDLLDSLSTRELIDELVVRGGGAPKRGGKLGSATYTCPHCGQQFMAKQAYDDHVGRCSPPRSPRS</sequence>
<name>A0A8H6LYS4_9AGAR</name>
<evidence type="ECO:0000313" key="3">
    <source>
        <dbReference type="Proteomes" id="UP000521943"/>
    </source>
</evidence>
<feature type="chain" id="PRO_5034804010" description="C2H2-type domain-containing protein" evidence="1">
    <location>
        <begin position="20"/>
        <end position="103"/>
    </location>
</feature>
<organism evidence="2 3">
    <name type="scientific">Ephemerocybe angulata</name>
    <dbReference type="NCBI Taxonomy" id="980116"/>
    <lineage>
        <taxon>Eukaryota</taxon>
        <taxon>Fungi</taxon>
        <taxon>Dikarya</taxon>
        <taxon>Basidiomycota</taxon>
        <taxon>Agaricomycotina</taxon>
        <taxon>Agaricomycetes</taxon>
        <taxon>Agaricomycetidae</taxon>
        <taxon>Agaricales</taxon>
        <taxon>Agaricineae</taxon>
        <taxon>Psathyrellaceae</taxon>
        <taxon>Ephemerocybe</taxon>
    </lineage>
</organism>
<keyword evidence="1" id="KW-0732">Signal</keyword>
<evidence type="ECO:0000256" key="1">
    <source>
        <dbReference type="SAM" id="SignalP"/>
    </source>
</evidence>
<keyword evidence="3" id="KW-1185">Reference proteome</keyword>